<dbReference type="RefSeq" id="WP_004093068.1">
    <property type="nucleotide sequence ID" value="NZ_AFGF01000025.1"/>
</dbReference>
<proteinExistence type="predicted"/>
<evidence type="ECO:0000313" key="2">
    <source>
        <dbReference type="EMBL" id="EGO65207.1"/>
    </source>
</evidence>
<accession>F7NFF2</accession>
<comment type="caution">
    <text evidence="2">The sequence shown here is derived from an EMBL/GenBank/DDBJ whole genome shotgun (WGS) entry which is preliminary data.</text>
</comment>
<dbReference type="eggNOG" id="ENOG5032RXU">
    <property type="taxonomic scope" value="Bacteria"/>
</dbReference>
<protein>
    <recommendedName>
        <fullName evidence="1">RsbT co-antagonist protein RsbRD N-terminal domain-containing protein</fullName>
    </recommendedName>
</protein>
<name>F7NFF2_9FIRM</name>
<evidence type="ECO:0000259" key="1">
    <source>
        <dbReference type="Pfam" id="PF14361"/>
    </source>
</evidence>
<sequence length="193" mass="21675">MGNPECLREWLKKNRDALLKDWLICCFEVYPTGTAGFMRGSAGSFANPVGSRTCQSIATLYDGLVENVDTEKLRDSLDLILRIRAVQDVKPSQAIAFIPGLRHILQSNLITAKNAGVIQQDWPAAELWLERLILLAFDVYQACRENLHQIQLAALTKRCQTIERMILAAGDGDVPERDLANTERERCEYGKTP</sequence>
<organism evidence="2 3">
    <name type="scientific">Acetonema longum DSM 6540</name>
    <dbReference type="NCBI Taxonomy" id="1009370"/>
    <lineage>
        <taxon>Bacteria</taxon>
        <taxon>Bacillati</taxon>
        <taxon>Bacillota</taxon>
        <taxon>Negativicutes</taxon>
        <taxon>Acetonemataceae</taxon>
        <taxon>Acetonema</taxon>
    </lineage>
</organism>
<keyword evidence="3" id="KW-1185">Reference proteome</keyword>
<dbReference type="STRING" id="1009370.ALO_03896"/>
<feature type="domain" description="RsbT co-antagonist protein RsbRD N-terminal" evidence="1">
    <location>
        <begin position="16"/>
        <end position="153"/>
    </location>
</feature>
<dbReference type="InterPro" id="IPR025751">
    <property type="entry name" value="RsbRD_N_dom"/>
</dbReference>
<dbReference type="Pfam" id="PF14361">
    <property type="entry name" value="RsbRD_N"/>
    <property type="match status" value="1"/>
</dbReference>
<dbReference type="EMBL" id="AFGF01000025">
    <property type="protein sequence ID" value="EGO65207.1"/>
    <property type="molecule type" value="Genomic_DNA"/>
</dbReference>
<reference evidence="2 3" key="1">
    <citation type="journal article" date="2011" name="EMBO J.">
        <title>Structural diversity of bacterial flagellar motors.</title>
        <authorList>
            <person name="Chen S."/>
            <person name="Beeby M."/>
            <person name="Murphy G.E."/>
            <person name="Leadbetter J.R."/>
            <person name="Hendrixson D.R."/>
            <person name="Briegel A."/>
            <person name="Li Z."/>
            <person name="Shi J."/>
            <person name="Tocheva E.I."/>
            <person name="Muller A."/>
            <person name="Dobro M.J."/>
            <person name="Jensen G.J."/>
        </authorList>
    </citation>
    <scope>NUCLEOTIDE SEQUENCE [LARGE SCALE GENOMIC DNA]</scope>
    <source>
        <strain evidence="2 3">DSM 6540</strain>
    </source>
</reference>
<dbReference type="AlphaFoldDB" id="F7NFF2"/>
<gene>
    <name evidence="2" type="ORF">ALO_03896</name>
</gene>
<evidence type="ECO:0000313" key="3">
    <source>
        <dbReference type="Proteomes" id="UP000003240"/>
    </source>
</evidence>
<dbReference type="Proteomes" id="UP000003240">
    <property type="component" value="Unassembled WGS sequence"/>
</dbReference>